<reference evidence="8" key="1">
    <citation type="submission" date="2020-12" db="EMBL/GenBank/DDBJ databases">
        <title>Clostridium thailandense sp. nov., a novel acetogenic bacterium isolated from peat land soil in Thailand.</title>
        <authorList>
            <person name="Chaikitkaew S."/>
            <person name="Birkeland N.K."/>
        </authorList>
    </citation>
    <scope>NUCLEOTIDE SEQUENCE</scope>
    <source>
        <strain evidence="8">PL3</strain>
    </source>
</reference>
<evidence type="ECO:0000256" key="1">
    <source>
        <dbReference type="ARBA" id="ARBA00001936"/>
    </source>
</evidence>
<dbReference type="FunFam" id="3.40.50.720:FF:000095">
    <property type="entry name" value="NADP-dependent malic enzyme"/>
    <property type="match status" value="1"/>
</dbReference>
<evidence type="ECO:0000256" key="3">
    <source>
        <dbReference type="ARBA" id="ARBA00008785"/>
    </source>
</evidence>
<evidence type="ECO:0000256" key="5">
    <source>
        <dbReference type="ARBA" id="ARBA00023002"/>
    </source>
</evidence>
<comment type="cofactor">
    <cofactor evidence="2">
        <name>Mg(2+)</name>
        <dbReference type="ChEBI" id="CHEBI:18420"/>
    </cofactor>
</comment>
<evidence type="ECO:0000259" key="7">
    <source>
        <dbReference type="SMART" id="SM01274"/>
    </source>
</evidence>
<feature type="domain" description="Malic enzyme N-terminal" evidence="7">
    <location>
        <begin position="15"/>
        <end position="148"/>
    </location>
</feature>
<dbReference type="CDD" id="cd05311">
    <property type="entry name" value="NAD_bind_2_malic_enz"/>
    <property type="match status" value="1"/>
</dbReference>
<dbReference type="InterPro" id="IPR012301">
    <property type="entry name" value="Malic_N_dom"/>
</dbReference>
<keyword evidence="4" id="KW-0479">Metal-binding</keyword>
<evidence type="ECO:0000313" key="8">
    <source>
        <dbReference type="EMBL" id="MBV7275988.1"/>
    </source>
</evidence>
<dbReference type="EMBL" id="JAEEGC010000144">
    <property type="protein sequence ID" value="MBV7275988.1"/>
    <property type="molecule type" value="Genomic_DNA"/>
</dbReference>
<keyword evidence="5" id="KW-0560">Oxidoreductase</keyword>
<protein>
    <submittedName>
        <fullName evidence="8">NAD-dependent malic enzyme</fullName>
    </submittedName>
</protein>
<dbReference type="PIRSF" id="PIRSF000106">
    <property type="entry name" value="ME"/>
    <property type="match status" value="1"/>
</dbReference>
<feature type="domain" description="Malic enzyme NAD-binding" evidence="6">
    <location>
        <begin position="160"/>
        <end position="383"/>
    </location>
</feature>
<dbReference type="GO" id="GO:0004470">
    <property type="term" value="F:malic enzyme activity"/>
    <property type="evidence" value="ECO:0007669"/>
    <property type="project" value="InterPro"/>
</dbReference>
<evidence type="ECO:0000256" key="2">
    <source>
        <dbReference type="ARBA" id="ARBA00001946"/>
    </source>
</evidence>
<dbReference type="Pfam" id="PF00390">
    <property type="entry name" value="malic"/>
    <property type="match status" value="1"/>
</dbReference>
<gene>
    <name evidence="8" type="ORF">I6U48_24140</name>
</gene>
<sequence length="393" mass="41941">MNVKEEALRLHKEKRGKIEIVGTMPVRNGSDLAIAYTPGVAEPCLEIAKNKDNAYKYTMKGKTVAVITNGTAVLGLGNIGPEAGLPVVEGKALLLKKFAGVDAMPISVNSIDPDDIVNTVRNIAPGFGGIHLEDIKAPECFYIEDKLKEELDIPVYHDDQHGTAIAVLAGLYNALKIVGKRIDDIKVLINGAGASGIATAKLLSSAGVKKIILCDINGALVEGDTELNEPQQEIAKVTNREFEKGTLQDVIKDKDVFIGVSAGNVLTKEMVESMNKDSIIFALANPTPEILPDIAKAGGARVIATGRSDFPNQINNVLVFPGMFKGVLKVRAKEICDEMKVAAAKGIAALVKDSQLNEDYIVPSVFDEGVCEAVAEAVTKVAKELGLVRLYLV</sequence>
<accession>A0A949X5P7</accession>
<dbReference type="InterPro" id="IPR012302">
    <property type="entry name" value="Malic_NAD-bd"/>
</dbReference>
<dbReference type="SMART" id="SM00919">
    <property type="entry name" value="Malic_M"/>
    <property type="match status" value="1"/>
</dbReference>
<dbReference type="GO" id="GO:0016616">
    <property type="term" value="F:oxidoreductase activity, acting on the CH-OH group of donors, NAD or NADP as acceptor"/>
    <property type="evidence" value="ECO:0007669"/>
    <property type="project" value="InterPro"/>
</dbReference>
<comment type="similarity">
    <text evidence="3">Belongs to the malic enzymes family.</text>
</comment>
<evidence type="ECO:0000259" key="6">
    <source>
        <dbReference type="SMART" id="SM00919"/>
    </source>
</evidence>
<dbReference type="FunFam" id="3.40.50.10380:FF:000003">
    <property type="entry name" value="NADP-dependent malic enzyme"/>
    <property type="match status" value="1"/>
</dbReference>
<dbReference type="GO" id="GO:0051287">
    <property type="term" value="F:NAD binding"/>
    <property type="evidence" value="ECO:0007669"/>
    <property type="project" value="InterPro"/>
</dbReference>
<organism evidence="8 9">
    <name type="scientific">Clostridium thailandense</name>
    <dbReference type="NCBI Taxonomy" id="2794346"/>
    <lineage>
        <taxon>Bacteria</taxon>
        <taxon>Bacillati</taxon>
        <taxon>Bacillota</taxon>
        <taxon>Clostridia</taxon>
        <taxon>Eubacteriales</taxon>
        <taxon>Clostridiaceae</taxon>
        <taxon>Clostridium</taxon>
    </lineage>
</organism>
<dbReference type="Proteomes" id="UP000694308">
    <property type="component" value="Unassembled WGS sequence"/>
</dbReference>
<dbReference type="InterPro" id="IPR001891">
    <property type="entry name" value="Malic_OxRdtase"/>
</dbReference>
<dbReference type="PANTHER" id="PTHR43237:SF4">
    <property type="entry name" value="NADP-DEPENDENT MALIC ENZYME"/>
    <property type="match status" value="1"/>
</dbReference>
<name>A0A949X5P7_9CLOT</name>
<dbReference type="SMART" id="SM01274">
    <property type="entry name" value="malic"/>
    <property type="match status" value="1"/>
</dbReference>
<dbReference type="Pfam" id="PF03949">
    <property type="entry name" value="Malic_M"/>
    <property type="match status" value="1"/>
</dbReference>
<evidence type="ECO:0000313" key="9">
    <source>
        <dbReference type="Proteomes" id="UP000694308"/>
    </source>
</evidence>
<keyword evidence="9" id="KW-1185">Reference proteome</keyword>
<dbReference type="InterPro" id="IPR045213">
    <property type="entry name" value="Malic_NAD-bd_bact_type"/>
</dbReference>
<dbReference type="GO" id="GO:0046872">
    <property type="term" value="F:metal ion binding"/>
    <property type="evidence" value="ECO:0007669"/>
    <property type="project" value="UniProtKB-KW"/>
</dbReference>
<proteinExistence type="inferred from homology"/>
<dbReference type="AlphaFoldDB" id="A0A949X5P7"/>
<dbReference type="InterPro" id="IPR051674">
    <property type="entry name" value="Malate_Decarboxylase"/>
</dbReference>
<comment type="caution">
    <text evidence="8">The sequence shown here is derived from an EMBL/GenBank/DDBJ whole genome shotgun (WGS) entry which is preliminary data.</text>
</comment>
<evidence type="ECO:0000256" key="4">
    <source>
        <dbReference type="ARBA" id="ARBA00022723"/>
    </source>
</evidence>
<dbReference type="PANTHER" id="PTHR43237">
    <property type="entry name" value="NADP-DEPENDENT MALIC ENZYME"/>
    <property type="match status" value="1"/>
</dbReference>
<comment type="cofactor">
    <cofactor evidence="1">
        <name>Mn(2+)</name>
        <dbReference type="ChEBI" id="CHEBI:29035"/>
    </cofactor>
</comment>